<dbReference type="SUPFAM" id="SSF90123">
    <property type="entry name" value="ABC transporter transmembrane region"/>
    <property type="match status" value="1"/>
</dbReference>
<dbReference type="FunFam" id="1.20.1560.10:FF:000011">
    <property type="entry name" value="Multidrug ABC transporter ATP-binding protein"/>
    <property type="match status" value="1"/>
</dbReference>
<dbReference type="AlphaFoldDB" id="A0A974BHX3"/>
<dbReference type="PANTHER" id="PTHR43394">
    <property type="entry name" value="ATP-DEPENDENT PERMEASE MDL1, MITOCHONDRIAL"/>
    <property type="match status" value="1"/>
</dbReference>
<keyword evidence="8 9" id="KW-0472">Membrane</keyword>
<name>A0A974BHX3_SEDHY</name>
<feature type="transmembrane region" description="Helical" evidence="9">
    <location>
        <begin position="155"/>
        <end position="176"/>
    </location>
</feature>
<dbReference type="RefSeq" id="WP_179236867.1">
    <property type="nucleotide sequence ID" value="NZ_JACBNQ010000002.1"/>
</dbReference>
<evidence type="ECO:0000256" key="1">
    <source>
        <dbReference type="ARBA" id="ARBA00004651"/>
    </source>
</evidence>
<feature type="domain" description="ABC transmembrane type-1" evidence="11">
    <location>
        <begin position="30"/>
        <end position="323"/>
    </location>
</feature>
<dbReference type="GO" id="GO:0005886">
    <property type="term" value="C:plasma membrane"/>
    <property type="evidence" value="ECO:0007669"/>
    <property type="project" value="UniProtKB-SubCell"/>
</dbReference>
<organism evidence="12 13">
    <name type="scientific">Sedimentibacter hydroxybenzoicus DSM 7310</name>
    <dbReference type="NCBI Taxonomy" id="1123245"/>
    <lineage>
        <taxon>Bacteria</taxon>
        <taxon>Bacillati</taxon>
        <taxon>Bacillota</taxon>
        <taxon>Tissierellia</taxon>
        <taxon>Sedimentibacter</taxon>
    </lineage>
</organism>
<dbReference type="InterPro" id="IPR027417">
    <property type="entry name" value="P-loop_NTPase"/>
</dbReference>
<feature type="transmembrane region" description="Helical" evidence="9">
    <location>
        <begin position="182"/>
        <end position="202"/>
    </location>
</feature>
<dbReference type="InterPro" id="IPR011527">
    <property type="entry name" value="ABC1_TM_dom"/>
</dbReference>
<evidence type="ECO:0000313" key="12">
    <source>
        <dbReference type="EMBL" id="NYB73181.1"/>
    </source>
</evidence>
<evidence type="ECO:0000256" key="5">
    <source>
        <dbReference type="ARBA" id="ARBA00022741"/>
    </source>
</evidence>
<comment type="subcellular location">
    <subcellularLocation>
        <location evidence="1">Cell membrane</location>
        <topology evidence="1">Multi-pass membrane protein</topology>
    </subcellularLocation>
</comment>
<evidence type="ECO:0000259" key="10">
    <source>
        <dbReference type="PROSITE" id="PS50893"/>
    </source>
</evidence>
<dbReference type="Proteomes" id="UP000611629">
    <property type="component" value="Unassembled WGS sequence"/>
</dbReference>
<sequence>MENNSKKYDKNLYKRLLRYAKPYLLYFISAIAIILVIVVLELYQPVLLGDAVDTFLSQYGSKGNPVLLDRTQDIEGVVKIGGIYLLTVIIIFFLNYAQALILSFAGQKIIYNIRMEVFANLSKLSLSFFTKSPIGKLVTRVTNDTEALNEMYTSVIVNVLKSCFVLVGIIITMISYNLRLSLYTFTVIPFIMLFTFIFQNVSMKIHRNIRSKISGLNAFVSEHVSGMKIVQIFAVENEVLDKFKNENEKLRNEHMKQLFTFSIYTPTNFLMNITATSILIWFGGKMVLEGIISIGTIVVFQRYISKFFEPIQELAEQLNIIQSAAAASERIFDLLDEDQEIKESENPVEMDEFRGSIEFKNVWFSYKEDEWILKDVSFKVNPGESIAFVGATGAGKTTIQSLICRYYDIQKGEILIDGINIRDIRISDLRKNIGQMLQDVFLFSGDIKSNIRLKNENITDEEIFEASKYVNADNFISRLKNKYDEHVIENGTAFSSGQRQLISFARTLAFKPDILILDEATANIDTETEVLIQDALRKIMKNRTTLIVAHRLSTIQNSDKIIVMHKGEVREEGTHQELLAERGIYYKLYKLQYEERGHTSL</sequence>
<feature type="domain" description="ABC transporter" evidence="10">
    <location>
        <begin position="357"/>
        <end position="591"/>
    </location>
</feature>
<dbReference type="GO" id="GO:0016887">
    <property type="term" value="F:ATP hydrolysis activity"/>
    <property type="evidence" value="ECO:0007669"/>
    <property type="project" value="InterPro"/>
</dbReference>
<evidence type="ECO:0000256" key="2">
    <source>
        <dbReference type="ARBA" id="ARBA00022448"/>
    </source>
</evidence>
<evidence type="ECO:0000256" key="3">
    <source>
        <dbReference type="ARBA" id="ARBA00022475"/>
    </source>
</evidence>
<dbReference type="InterPro" id="IPR039421">
    <property type="entry name" value="Type_1_exporter"/>
</dbReference>
<accession>A0A974BHX3</accession>
<dbReference type="Pfam" id="PF00005">
    <property type="entry name" value="ABC_tran"/>
    <property type="match status" value="1"/>
</dbReference>
<dbReference type="InterPro" id="IPR036640">
    <property type="entry name" value="ABC1_TM_sf"/>
</dbReference>
<evidence type="ECO:0000256" key="8">
    <source>
        <dbReference type="ARBA" id="ARBA00023136"/>
    </source>
</evidence>
<feature type="transmembrane region" description="Helical" evidence="9">
    <location>
        <begin position="286"/>
        <end position="304"/>
    </location>
</feature>
<dbReference type="FunFam" id="3.40.50.300:FF:000287">
    <property type="entry name" value="Multidrug ABC transporter ATP-binding protein"/>
    <property type="match status" value="1"/>
</dbReference>
<evidence type="ECO:0000259" key="11">
    <source>
        <dbReference type="PROSITE" id="PS50929"/>
    </source>
</evidence>
<dbReference type="Gene3D" id="3.40.50.300">
    <property type="entry name" value="P-loop containing nucleotide triphosphate hydrolases"/>
    <property type="match status" value="1"/>
</dbReference>
<dbReference type="PANTHER" id="PTHR43394:SF1">
    <property type="entry name" value="ATP-BINDING CASSETTE SUB-FAMILY B MEMBER 10, MITOCHONDRIAL"/>
    <property type="match status" value="1"/>
</dbReference>
<dbReference type="Pfam" id="PF00664">
    <property type="entry name" value="ABC_membrane"/>
    <property type="match status" value="1"/>
</dbReference>
<proteinExistence type="predicted"/>
<dbReference type="GO" id="GO:0015421">
    <property type="term" value="F:ABC-type oligopeptide transporter activity"/>
    <property type="evidence" value="ECO:0007669"/>
    <property type="project" value="TreeGrafter"/>
</dbReference>
<dbReference type="SMART" id="SM00382">
    <property type="entry name" value="AAA"/>
    <property type="match status" value="1"/>
</dbReference>
<evidence type="ECO:0000313" key="13">
    <source>
        <dbReference type="Proteomes" id="UP000611629"/>
    </source>
</evidence>
<dbReference type="Gene3D" id="1.20.1560.10">
    <property type="entry name" value="ABC transporter type 1, transmembrane domain"/>
    <property type="match status" value="1"/>
</dbReference>
<evidence type="ECO:0000256" key="7">
    <source>
        <dbReference type="ARBA" id="ARBA00022989"/>
    </source>
</evidence>
<dbReference type="InterPro" id="IPR017871">
    <property type="entry name" value="ABC_transporter-like_CS"/>
</dbReference>
<dbReference type="PROSITE" id="PS50893">
    <property type="entry name" value="ABC_TRANSPORTER_2"/>
    <property type="match status" value="1"/>
</dbReference>
<dbReference type="PROSITE" id="PS50929">
    <property type="entry name" value="ABC_TM1F"/>
    <property type="match status" value="1"/>
</dbReference>
<dbReference type="EMBL" id="JACBNQ010000002">
    <property type="protein sequence ID" value="NYB73181.1"/>
    <property type="molecule type" value="Genomic_DNA"/>
</dbReference>
<dbReference type="PROSITE" id="PS00211">
    <property type="entry name" value="ABC_TRANSPORTER_1"/>
    <property type="match status" value="1"/>
</dbReference>
<dbReference type="CDD" id="cd03254">
    <property type="entry name" value="ABCC_Glucan_exporter_like"/>
    <property type="match status" value="1"/>
</dbReference>
<dbReference type="GO" id="GO:0005524">
    <property type="term" value="F:ATP binding"/>
    <property type="evidence" value="ECO:0007669"/>
    <property type="project" value="UniProtKB-KW"/>
</dbReference>
<dbReference type="InterPro" id="IPR003593">
    <property type="entry name" value="AAA+_ATPase"/>
</dbReference>
<evidence type="ECO:0000256" key="6">
    <source>
        <dbReference type="ARBA" id="ARBA00022840"/>
    </source>
</evidence>
<keyword evidence="13" id="KW-1185">Reference proteome</keyword>
<gene>
    <name evidence="12" type="ORF">HZF24_03400</name>
</gene>
<keyword evidence="4 9" id="KW-0812">Transmembrane</keyword>
<dbReference type="CDD" id="cd18544">
    <property type="entry name" value="ABC_6TM_TmrA_like"/>
    <property type="match status" value="1"/>
</dbReference>
<evidence type="ECO:0000256" key="9">
    <source>
        <dbReference type="SAM" id="Phobius"/>
    </source>
</evidence>
<dbReference type="InterPro" id="IPR003439">
    <property type="entry name" value="ABC_transporter-like_ATP-bd"/>
</dbReference>
<feature type="transmembrane region" description="Helical" evidence="9">
    <location>
        <begin position="83"/>
        <end position="105"/>
    </location>
</feature>
<keyword evidence="7 9" id="KW-1133">Transmembrane helix</keyword>
<reference evidence="12" key="1">
    <citation type="submission" date="2020-07" db="EMBL/GenBank/DDBJ databases">
        <title>Genomic analysis of a strain of Sedimentibacter Hydroxybenzoicus DSM7310.</title>
        <authorList>
            <person name="Ma S."/>
        </authorList>
    </citation>
    <scope>NUCLEOTIDE SEQUENCE</scope>
    <source>
        <strain evidence="12">DSM 7310</strain>
    </source>
</reference>
<keyword evidence="2" id="KW-0813">Transport</keyword>
<keyword evidence="6 12" id="KW-0067">ATP-binding</keyword>
<protein>
    <submittedName>
        <fullName evidence="12">ABC transporter ATP-binding protein</fullName>
    </submittedName>
</protein>
<keyword evidence="5" id="KW-0547">Nucleotide-binding</keyword>
<feature type="transmembrane region" description="Helical" evidence="9">
    <location>
        <begin position="23"/>
        <end position="43"/>
    </location>
</feature>
<dbReference type="SUPFAM" id="SSF52540">
    <property type="entry name" value="P-loop containing nucleoside triphosphate hydrolases"/>
    <property type="match status" value="1"/>
</dbReference>
<comment type="caution">
    <text evidence="12">The sequence shown here is derived from an EMBL/GenBank/DDBJ whole genome shotgun (WGS) entry which is preliminary data.</text>
</comment>
<evidence type="ECO:0000256" key="4">
    <source>
        <dbReference type="ARBA" id="ARBA00022692"/>
    </source>
</evidence>
<keyword evidence="3" id="KW-1003">Cell membrane</keyword>